<evidence type="ECO:0000256" key="6">
    <source>
        <dbReference type="ARBA" id="ARBA00023136"/>
    </source>
</evidence>
<feature type="transmembrane region" description="Helical" evidence="10">
    <location>
        <begin position="181"/>
        <end position="200"/>
    </location>
</feature>
<evidence type="ECO:0000256" key="10">
    <source>
        <dbReference type="SAM" id="Phobius"/>
    </source>
</evidence>
<accession>A0A9J7MD52</accession>
<dbReference type="RefSeq" id="XP_035697829.1">
    <property type="nucleotide sequence ID" value="XM_035841936.1"/>
</dbReference>
<evidence type="ECO:0000313" key="12">
    <source>
        <dbReference type="RefSeq" id="XP_035697829.1"/>
    </source>
</evidence>
<dbReference type="GO" id="GO:0005513">
    <property type="term" value="P:detection of calcium ion"/>
    <property type="evidence" value="ECO:0000318"/>
    <property type="project" value="GO_Central"/>
</dbReference>
<dbReference type="InterPro" id="IPR003930">
    <property type="entry name" value="K_chnl_Ca-activ_BK_bsu"/>
</dbReference>
<sequence>MAERQKLNKQYKDLKCYGWMAALLAAGGAAAIIVCGIYIVKPMVETNSLEFQPTTCTTTTSSLTGQWIDCSCGRSCTSSFPCLRMTVTYEGSTNGNASSVSAVLFDTEQRLNSDGNNAQNRQCVYAPCERPVGINVNQREVQRFNETYAPGKNYSCLYHPDAPTKVILKRLFTWNDMFHSMLWSSIGFVIFACITLYILGECKKVKDKMRSVQVPAPAVSATAQPGHFLPPQAMASGQYLPPPPTYPGVQSGDSLPMQPAPPPQNLYDTNYSNFSQQKTGFTYN</sequence>
<keyword evidence="5" id="KW-0406">Ion transport</keyword>
<evidence type="ECO:0000256" key="3">
    <source>
        <dbReference type="ARBA" id="ARBA00022692"/>
    </source>
</evidence>
<keyword evidence="7" id="KW-0325">Glycoprotein</keyword>
<dbReference type="Pfam" id="PF03185">
    <property type="entry name" value="CaKB"/>
    <property type="match status" value="1"/>
</dbReference>
<evidence type="ECO:0000256" key="7">
    <source>
        <dbReference type="ARBA" id="ARBA00023180"/>
    </source>
</evidence>
<dbReference type="OrthoDB" id="5973433at2759"/>
<evidence type="ECO:0000256" key="9">
    <source>
        <dbReference type="SAM" id="MobiDB-lite"/>
    </source>
</evidence>
<dbReference type="GO" id="GO:0008076">
    <property type="term" value="C:voltage-gated potassium channel complex"/>
    <property type="evidence" value="ECO:0000318"/>
    <property type="project" value="GO_Central"/>
</dbReference>
<evidence type="ECO:0000313" key="11">
    <source>
        <dbReference type="Proteomes" id="UP000001554"/>
    </source>
</evidence>
<dbReference type="Proteomes" id="UP000001554">
    <property type="component" value="Chromosome 14"/>
</dbReference>
<keyword evidence="3 10" id="KW-0812">Transmembrane</keyword>
<dbReference type="GO" id="GO:0015459">
    <property type="term" value="F:potassium channel regulator activity"/>
    <property type="evidence" value="ECO:0000318"/>
    <property type="project" value="GO_Central"/>
</dbReference>
<comment type="subcellular location">
    <subcellularLocation>
        <location evidence="1">Membrane</location>
        <topology evidence="1">Multi-pass membrane protein</topology>
    </subcellularLocation>
</comment>
<reference evidence="12" key="2">
    <citation type="submission" date="2025-08" db="UniProtKB">
        <authorList>
            <consortium name="RefSeq"/>
        </authorList>
    </citation>
    <scope>IDENTIFICATION</scope>
    <source>
        <strain evidence="12">S238N-H82</strain>
        <tissue evidence="12">Testes</tissue>
    </source>
</reference>
<keyword evidence="2" id="KW-0813">Transport</keyword>
<feature type="transmembrane region" description="Helical" evidence="10">
    <location>
        <begin position="21"/>
        <end position="40"/>
    </location>
</feature>
<evidence type="ECO:0000256" key="5">
    <source>
        <dbReference type="ARBA" id="ARBA00023065"/>
    </source>
</evidence>
<dbReference type="PANTHER" id="PTHR10258">
    <property type="entry name" value="CALCIUM-ACTIVATED POTASSIUM CHANNEL SUBUNIT BETA"/>
    <property type="match status" value="1"/>
</dbReference>
<keyword evidence="4 10" id="KW-1133">Transmembrane helix</keyword>
<keyword evidence="6 10" id="KW-0472">Membrane</keyword>
<keyword evidence="8" id="KW-0407">Ion channel</keyword>
<dbReference type="AlphaFoldDB" id="A0A9J7MD52"/>
<dbReference type="GeneID" id="118430906"/>
<dbReference type="OMA" id="YAPCERP"/>
<proteinExistence type="predicted"/>
<gene>
    <name evidence="12" type="primary">LOC118430906</name>
</gene>
<evidence type="ECO:0000256" key="1">
    <source>
        <dbReference type="ARBA" id="ARBA00004141"/>
    </source>
</evidence>
<keyword evidence="11" id="KW-1185">Reference proteome</keyword>
<name>A0A9J7MD52_BRAFL</name>
<reference evidence="11" key="1">
    <citation type="journal article" date="2020" name="Nat. Ecol. Evol.">
        <title>Deeply conserved synteny resolves early events in vertebrate evolution.</title>
        <authorList>
            <person name="Simakov O."/>
            <person name="Marletaz F."/>
            <person name="Yue J.X."/>
            <person name="O'Connell B."/>
            <person name="Jenkins J."/>
            <person name="Brandt A."/>
            <person name="Calef R."/>
            <person name="Tung C.H."/>
            <person name="Huang T.K."/>
            <person name="Schmutz J."/>
            <person name="Satoh N."/>
            <person name="Yu J.K."/>
            <person name="Putnam N.H."/>
            <person name="Green R.E."/>
            <person name="Rokhsar D.S."/>
        </authorList>
    </citation>
    <scope>NUCLEOTIDE SEQUENCE [LARGE SCALE GENOMIC DNA]</scope>
    <source>
        <strain evidence="11">S238N-H82</strain>
    </source>
</reference>
<dbReference type="GO" id="GO:0015269">
    <property type="term" value="F:calcium-activated potassium channel activity"/>
    <property type="evidence" value="ECO:0000318"/>
    <property type="project" value="GO_Central"/>
</dbReference>
<organism evidence="11 12">
    <name type="scientific">Branchiostoma floridae</name>
    <name type="common">Florida lancelet</name>
    <name type="synonym">Amphioxus</name>
    <dbReference type="NCBI Taxonomy" id="7739"/>
    <lineage>
        <taxon>Eukaryota</taxon>
        <taxon>Metazoa</taxon>
        <taxon>Chordata</taxon>
        <taxon>Cephalochordata</taxon>
        <taxon>Leptocardii</taxon>
        <taxon>Amphioxiformes</taxon>
        <taxon>Branchiostomatidae</taxon>
        <taxon>Branchiostoma</taxon>
    </lineage>
</organism>
<protein>
    <submittedName>
        <fullName evidence="12">Uncharacterized protein LOC118430906</fullName>
    </submittedName>
</protein>
<evidence type="ECO:0000256" key="4">
    <source>
        <dbReference type="ARBA" id="ARBA00022989"/>
    </source>
</evidence>
<evidence type="ECO:0000256" key="2">
    <source>
        <dbReference type="ARBA" id="ARBA00022448"/>
    </source>
</evidence>
<evidence type="ECO:0000256" key="8">
    <source>
        <dbReference type="ARBA" id="ARBA00023303"/>
    </source>
</evidence>
<feature type="region of interest" description="Disordered" evidence="9">
    <location>
        <begin position="240"/>
        <end position="271"/>
    </location>
</feature>
<dbReference type="PANTHER" id="PTHR10258:SF8">
    <property type="entry name" value="CALCIUM-ACTIVATED POTASSIUM CHANNEL BK ALPHA SUBUNIT DOMAIN-CONTAINING PROTEIN"/>
    <property type="match status" value="1"/>
</dbReference>
<dbReference type="KEGG" id="bfo:118430906"/>